<sequence length="195" mass="20273">MFERFTGGARAAVVTAQEVARALRSEQIDTRHLLVALLEDGGHLVDGVRVDPAPLREAVAGTGVAPDHVVARARAAIAAGDVLDGEALASLGIDLDTVRARADEVFGAGALDAAARRRRRGTRGHVPFTGDAKKALELALREALRLQDKSIGPRHLLLGLLRADCPGGRVLADAAHEAGVDLPALRTAVEAADAA</sequence>
<dbReference type="InterPro" id="IPR004176">
    <property type="entry name" value="Clp_R_N"/>
</dbReference>
<dbReference type="Pfam" id="PF02861">
    <property type="entry name" value="Clp_N"/>
    <property type="match status" value="2"/>
</dbReference>
<dbReference type="EMBL" id="QKWH01000001">
    <property type="protein sequence ID" value="PZR54949.1"/>
    <property type="molecule type" value="Genomic_DNA"/>
</dbReference>
<organism evidence="3 4">
    <name type="scientific">Xylanimonas oleitrophica</name>
    <dbReference type="NCBI Taxonomy" id="2607479"/>
    <lineage>
        <taxon>Bacteria</taxon>
        <taxon>Bacillati</taxon>
        <taxon>Actinomycetota</taxon>
        <taxon>Actinomycetes</taxon>
        <taxon>Micrococcales</taxon>
        <taxon>Promicromonosporaceae</taxon>
        <taxon>Xylanimonas</taxon>
    </lineage>
</organism>
<evidence type="ECO:0000313" key="4">
    <source>
        <dbReference type="Proteomes" id="UP000248783"/>
    </source>
</evidence>
<keyword evidence="3" id="KW-0378">Hydrolase</keyword>
<gene>
    <name evidence="3" type="ORF">DNL40_00685</name>
</gene>
<dbReference type="PROSITE" id="PS51903">
    <property type="entry name" value="CLP_R"/>
    <property type="match status" value="1"/>
</dbReference>
<dbReference type="Proteomes" id="UP000248783">
    <property type="component" value="Unassembled WGS sequence"/>
</dbReference>
<dbReference type="RefSeq" id="WP_111249313.1">
    <property type="nucleotide sequence ID" value="NZ_QKWH01000001.1"/>
</dbReference>
<reference evidence="3 4" key="1">
    <citation type="submission" date="2018-06" db="EMBL/GenBank/DDBJ databases">
        <title>Whole genome sequencing of a novel hydrocarbon degrading bacterial strain, PW21 isolated from oil contaminated produced water sample.</title>
        <authorList>
            <person name="Nagkirti P."/>
            <person name="Shaikh A."/>
            <person name="Gowdaman V."/>
            <person name="Engineer A.E."/>
            <person name="Dagar S."/>
            <person name="Dhakephalkar P.K."/>
        </authorList>
    </citation>
    <scope>NUCLEOTIDE SEQUENCE [LARGE SCALE GENOMIC DNA]</scope>
    <source>
        <strain evidence="3 4">PW21</strain>
    </source>
</reference>
<accession>A0A2W5WTZ8</accession>
<dbReference type="GO" id="GO:0006508">
    <property type="term" value="P:proteolysis"/>
    <property type="evidence" value="ECO:0007669"/>
    <property type="project" value="UniProtKB-KW"/>
</dbReference>
<dbReference type="Gene3D" id="1.10.1780.10">
    <property type="entry name" value="Clp, N-terminal domain"/>
    <property type="match status" value="2"/>
</dbReference>
<evidence type="ECO:0000259" key="2">
    <source>
        <dbReference type="PROSITE" id="PS51903"/>
    </source>
</evidence>
<keyword evidence="1" id="KW-0677">Repeat</keyword>
<dbReference type="AlphaFoldDB" id="A0A2W5WTZ8"/>
<comment type="caution">
    <text evidence="3">The sequence shown here is derived from an EMBL/GenBank/DDBJ whole genome shotgun (WGS) entry which is preliminary data.</text>
</comment>
<dbReference type="SUPFAM" id="SSF81923">
    <property type="entry name" value="Double Clp-N motif"/>
    <property type="match status" value="2"/>
</dbReference>
<keyword evidence="3" id="KW-0645">Protease</keyword>
<feature type="domain" description="Clp R" evidence="2">
    <location>
        <begin position="2"/>
        <end position="195"/>
    </location>
</feature>
<evidence type="ECO:0000313" key="3">
    <source>
        <dbReference type="EMBL" id="PZR54949.1"/>
    </source>
</evidence>
<evidence type="ECO:0000256" key="1">
    <source>
        <dbReference type="PROSITE-ProRule" id="PRU01251"/>
    </source>
</evidence>
<protein>
    <submittedName>
        <fullName evidence="3">Clp protease</fullName>
    </submittedName>
</protein>
<proteinExistence type="predicted"/>
<dbReference type="GO" id="GO:0008233">
    <property type="term" value="F:peptidase activity"/>
    <property type="evidence" value="ECO:0007669"/>
    <property type="project" value="UniProtKB-KW"/>
</dbReference>
<name>A0A2W5WTZ8_9MICO</name>
<dbReference type="InterPro" id="IPR036628">
    <property type="entry name" value="Clp_N_dom_sf"/>
</dbReference>
<keyword evidence="4" id="KW-1185">Reference proteome</keyword>